<organism evidence="1 2">
    <name type="scientific">Parasponia andersonii</name>
    <name type="common">Sponia andersonii</name>
    <dbReference type="NCBI Taxonomy" id="3476"/>
    <lineage>
        <taxon>Eukaryota</taxon>
        <taxon>Viridiplantae</taxon>
        <taxon>Streptophyta</taxon>
        <taxon>Embryophyta</taxon>
        <taxon>Tracheophyta</taxon>
        <taxon>Spermatophyta</taxon>
        <taxon>Magnoliopsida</taxon>
        <taxon>eudicotyledons</taxon>
        <taxon>Gunneridae</taxon>
        <taxon>Pentapetalae</taxon>
        <taxon>rosids</taxon>
        <taxon>fabids</taxon>
        <taxon>Rosales</taxon>
        <taxon>Cannabaceae</taxon>
        <taxon>Parasponia</taxon>
    </lineage>
</organism>
<dbReference type="STRING" id="3476.A0A2P5AGR2"/>
<gene>
    <name evidence="1" type="ORF">PanWU01x14_333850</name>
</gene>
<protein>
    <submittedName>
        <fullName evidence="1">NADH:ubiquinone oxidoreductase-like, 20kDa subunit</fullName>
    </submittedName>
</protein>
<dbReference type="Proteomes" id="UP000237105">
    <property type="component" value="Unassembled WGS sequence"/>
</dbReference>
<dbReference type="SUPFAM" id="SSF56770">
    <property type="entry name" value="HydA/Nqo6-like"/>
    <property type="match status" value="1"/>
</dbReference>
<evidence type="ECO:0000313" key="2">
    <source>
        <dbReference type="Proteomes" id="UP000237105"/>
    </source>
</evidence>
<proteinExistence type="predicted"/>
<dbReference type="OrthoDB" id="268400at2759"/>
<dbReference type="EMBL" id="JXTB01000598">
    <property type="protein sequence ID" value="PON35737.1"/>
    <property type="molecule type" value="Genomic_DNA"/>
</dbReference>
<keyword evidence="2" id="KW-1185">Reference proteome</keyword>
<accession>A0A2P5AGR2</accession>
<evidence type="ECO:0000313" key="1">
    <source>
        <dbReference type="EMBL" id="PON35737.1"/>
    </source>
</evidence>
<name>A0A2P5AGR2_PARAD</name>
<reference evidence="2" key="1">
    <citation type="submission" date="2016-06" db="EMBL/GenBank/DDBJ databases">
        <title>Parallel loss of symbiosis genes in relatives of nitrogen-fixing non-legume Parasponia.</title>
        <authorList>
            <person name="Van Velzen R."/>
            <person name="Holmer R."/>
            <person name="Bu F."/>
            <person name="Rutten L."/>
            <person name="Van Zeijl A."/>
            <person name="Liu W."/>
            <person name="Santuari L."/>
            <person name="Cao Q."/>
            <person name="Sharma T."/>
            <person name="Shen D."/>
            <person name="Roswanjaya Y."/>
            <person name="Wardhani T."/>
            <person name="Kalhor M.S."/>
            <person name="Jansen J."/>
            <person name="Van den Hoogen J."/>
            <person name="Gungor B."/>
            <person name="Hartog M."/>
            <person name="Hontelez J."/>
            <person name="Verver J."/>
            <person name="Yang W.-C."/>
            <person name="Schijlen E."/>
            <person name="Repin R."/>
            <person name="Schilthuizen M."/>
            <person name="Schranz E."/>
            <person name="Heidstra R."/>
            <person name="Miyata K."/>
            <person name="Fedorova E."/>
            <person name="Kohlen W."/>
            <person name="Bisseling T."/>
            <person name="Smit S."/>
            <person name="Geurts R."/>
        </authorList>
    </citation>
    <scope>NUCLEOTIDE SEQUENCE [LARGE SCALE GENOMIC DNA]</scope>
    <source>
        <strain evidence="2">cv. WU1-14</strain>
    </source>
</reference>
<comment type="caution">
    <text evidence="1">The sequence shown here is derived from an EMBL/GenBank/DDBJ whole genome shotgun (WGS) entry which is preliminary data.</text>
</comment>
<sequence>MSKVYDQMPEPRWAISMGSCANRGGYLPLLLLRSPWI</sequence>
<keyword evidence="1" id="KW-0830">Ubiquinone</keyword>
<dbReference type="Gene3D" id="3.40.50.12280">
    <property type="match status" value="1"/>
</dbReference>
<dbReference type="AlphaFoldDB" id="A0A2P5AGR2"/>